<dbReference type="EMBL" id="CAKMRJ010000001">
    <property type="protein sequence ID" value="CAH1412231.1"/>
    <property type="molecule type" value="Genomic_DNA"/>
</dbReference>
<gene>
    <name evidence="10" type="ORF">LVIROSA_LOCUS262</name>
</gene>
<evidence type="ECO:0000259" key="8">
    <source>
        <dbReference type="Pfam" id="PF03159"/>
    </source>
</evidence>
<dbReference type="GO" id="GO:0005634">
    <property type="term" value="C:nucleus"/>
    <property type="evidence" value="ECO:0007669"/>
    <property type="project" value="InterPro"/>
</dbReference>
<evidence type="ECO:0000256" key="2">
    <source>
        <dbReference type="ARBA" id="ARBA00022664"/>
    </source>
</evidence>
<dbReference type="PIRSF" id="PIRSF037239">
    <property type="entry name" value="Exonuclease_Xrn2"/>
    <property type="match status" value="1"/>
</dbReference>
<feature type="compositionally biased region" description="Polar residues" evidence="7">
    <location>
        <begin position="959"/>
        <end position="983"/>
    </location>
</feature>
<comment type="similarity">
    <text evidence="1 6">Belongs to the 5'-3' exonuclease family. XRN2/RAT1 subfamily.</text>
</comment>
<keyword evidence="3 6" id="KW-0540">Nuclease</keyword>
<evidence type="ECO:0000313" key="11">
    <source>
        <dbReference type="Proteomes" id="UP001157418"/>
    </source>
</evidence>
<dbReference type="Proteomes" id="UP001157418">
    <property type="component" value="Unassembled WGS sequence"/>
</dbReference>
<dbReference type="Gene3D" id="1.25.40.1050">
    <property type="match status" value="1"/>
</dbReference>
<keyword evidence="2 6" id="KW-0507">mRNA processing</keyword>
<comment type="function">
    <text evidence="6">Possesses 5'-&gt;3' exoribonuclease activity. Acts as an endogenous post-transcriptional gene silencing (PTGS) suppressor.</text>
</comment>
<feature type="region of interest" description="Disordered" evidence="7">
    <location>
        <begin position="958"/>
        <end position="991"/>
    </location>
</feature>
<evidence type="ECO:0000259" key="9">
    <source>
        <dbReference type="Pfam" id="PF17846"/>
    </source>
</evidence>
<dbReference type="InterPro" id="IPR027073">
    <property type="entry name" value="5_3_exoribonuclease"/>
</dbReference>
<feature type="compositionally biased region" description="Polar residues" evidence="7">
    <location>
        <begin position="935"/>
        <end position="944"/>
    </location>
</feature>
<comment type="caution">
    <text evidence="10">The sequence shown here is derived from an EMBL/GenBank/DDBJ whole genome shotgun (WGS) entry which is preliminary data.</text>
</comment>
<dbReference type="GO" id="GO:0004534">
    <property type="term" value="F:5'-3' RNA exonuclease activity"/>
    <property type="evidence" value="ECO:0007669"/>
    <property type="project" value="UniProtKB-UniRule"/>
</dbReference>
<evidence type="ECO:0000313" key="10">
    <source>
        <dbReference type="EMBL" id="CAH1412231.1"/>
    </source>
</evidence>
<dbReference type="Gene3D" id="3.40.50.12390">
    <property type="match status" value="2"/>
</dbReference>
<organism evidence="10 11">
    <name type="scientific">Lactuca virosa</name>
    <dbReference type="NCBI Taxonomy" id="75947"/>
    <lineage>
        <taxon>Eukaryota</taxon>
        <taxon>Viridiplantae</taxon>
        <taxon>Streptophyta</taxon>
        <taxon>Embryophyta</taxon>
        <taxon>Tracheophyta</taxon>
        <taxon>Spermatophyta</taxon>
        <taxon>Magnoliopsida</taxon>
        <taxon>eudicotyledons</taxon>
        <taxon>Gunneridae</taxon>
        <taxon>Pentapetalae</taxon>
        <taxon>asterids</taxon>
        <taxon>campanulids</taxon>
        <taxon>Asterales</taxon>
        <taxon>Asteraceae</taxon>
        <taxon>Cichorioideae</taxon>
        <taxon>Cichorieae</taxon>
        <taxon>Lactucinae</taxon>
        <taxon>Lactuca</taxon>
    </lineage>
</organism>
<feature type="domain" description="Xrn1 helical" evidence="9">
    <location>
        <begin position="347"/>
        <end position="798"/>
    </location>
</feature>
<name>A0AAU9LFM3_9ASTR</name>
<feature type="domain" description="Xrn1 N-terminal" evidence="8">
    <location>
        <begin position="1"/>
        <end position="253"/>
    </location>
</feature>
<feature type="compositionally biased region" description="Polar residues" evidence="7">
    <location>
        <begin position="897"/>
        <end position="906"/>
    </location>
</feature>
<feature type="compositionally biased region" description="Basic and acidic residues" evidence="7">
    <location>
        <begin position="851"/>
        <end position="861"/>
    </location>
</feature>
<evidence type="ECO:0000256" key="5">
    <source>
        <dbReference type="ARBA" id="ARBA00022839"/>
    </source>
</evidence>
<dbReference type="PANTHER" id="PTHR12341:SF62">
    <property type="entry name" value="5'-3' EXORIBONUCLEASE 3-LIKE"/>
    <property type="match status" value="1"/>
</dbReference>
<sequence>MGVPSFYRWLANKYPKIVVNALEKTEEKDGTQPYPDDLEFDNLYLDMNGIIHPCFHPEHDDVLTKYLNTPGTYEEVFSNIFEYIDRIMMIVRPKKLLYLAIDGVAPRAKMNQQRTRRFRNAKDQETLRKEEDRLRRQYEVEGKDVLPKQDSDVTDSNIITPGTTFMFELSKQLQTYIHLRISKNDAWKHMKVILSDANAPGEGEHKIMSFIRLQRTCPGYDPNTHHVLYGLDADLIMLALATHEVHFSILRENVLAEDKSKTSRSSVLLQAGNSKTNVVKCRGWFKQFDLNRDKVDISQQMNSLDISAAGKPKWLVKKPHQFLHVWILREYLNLDLRSTNVPEKFEYDIERLIDDFIFICFFGGNDFLPHMPTLEIHEGGIDLLIHVYKQEFKNLGGYLVNMEKVYDKKGGYIKLKRVEKFILAVGAYEDQIFKKRSAIRESKLRRMLSEVEDESGNGEEELFPVISTHNQKGSSVGSDVCSPYIEKSPDHDVQIIENTKTLKEQLKSYNREISDVFRNGLLSDMVKLGTPGWRKRYYKYKFSAETDADVEKMRKEVVEKYTEGLCWVLLYYFSGVVSWTWFYPFHYGPFASDFKGLSSTKVMFQRGSPFKPFDQLMSVLPPTSAHALPPPYWSLMTTDDSNILDFYPNDFDVDTDGKKFLWQGICKLPFIDEERLLASTKMIEKELTEEEAQRNAENADKLFLHSSENLALQIISSFNNEGSIEQKSYMKVYTGLSGDINGFVYPNLEPKYVCDSKGLGNDHDVLCVYYDPPCFSIHIPRVLEGTDIPYSDVSESDIKEVRLWHESHGYPVRSNRSHGQPEEDKIDPSVGFTSGWRGRVDEIASSSQSRIQERHLRHENHSYPNRSNRSYEQVQGAQRSPTIGWSGRGRGRGHDATLNSQSTSRYDATRTPKEQTNSPSWWDTHGRGARRNWPNYENRSTNYNARTSTVNGQFWAVRSESSSSNQGRGQWGDAQSKNASVDASNHRWQRY</sequence>
<dbReference type="EC" id="3.1.13.-" evidence="6"/>
<dbReference type="PANTHER" id="PTHR12341">
    <property type="entry name" value="5'-&gt;3' EXORIBONUCLEASE"/>
    <property type="match status" value="1"/>
</dbReference>
<keyword evidence="11" id="KW-1185">Reference proteome</keyword>
<dbReference type="GO" id="GO:0000956">
    <property type="term" value="P:nuclear-transcribed mRNA catabolic process"/>
    <property type="evidence" value="ECO:0007669"/>
    <property type="project" value="TreeGrafter"/>
</dbReference>
<accession>A0AAU9LFM3</accession>
<dbReference type="GO" id="GO:0006397">
    <property type="term" value="P:mRNA processing"/>
    <property type="evidence" value="ECO:0007669"/>
    <property type="project" value="UniProtKB-UniRule"/>
</dbReference>
<evidence type="ECO:0000256" key="1">
    <source>
        <dbReference type="ARBA" id="ARBA00006994"/>
    </source>
</evidence>
<dbReference type="FunFam" id="1.25.40.1050:FF:000002">
    <property type="entry name" value="5'-3' exoribonuclease"/>
    <property type="match status" value="1"/>
</dbReference>
<dbReference type="InterPro" id="IPR004859">
    <property type="entry name" value="Xrn1_N"/>
</dbReference>
<dbReference type="Pfam" id="PF17846">
    <property type="entry name" value="XRN_M"/>
    <property type="match status" value="1"/>
</dbReference>
<feature type="compositionally biased region" description="Polar residues" evidence="7">
    <location>
        <begin position="862"/>
        <end position="883"/>
    </location>
</feature>
<dbReference type="GO" id="GO:0003723">
    <property type="term" value="F:RNA binding"/>
    <property type="evidence" value="ECO:0007669"/>
    <property type="project" value="TreeGrafter"/>
</dbReference>
<dbReference type="InterPro" id="IPR017151">
    <property type="entry name" value="Xrn2/3/4"/>
</dbReference>
<dbReference type="CDD" id="cd18673">
    <property type="entry name" value="PIN_XRN1-2-like"/>
    <property type="match status" value="1"/>
</dbReference>
<keyword evidence="5 6" id="KW-0269">Exonuclease</keyword>
<reference evidence="10 11" key="1">
    <citation type="submission" date="2022-01" db="EMBL/GenBank/DDBJ databases">
        <authorList>
            <person name="Xiong W."/>
            <person name="Schranz E."/>
        </authorList>
    </citation>
    <scope>NUCLEOTIDE SEQUENCE [LARGE SCALE GENOMIC DNA]</scope>
</reference>
<evidence type="ECO:0000256" key="6">
    <source>
        <dbReference type="PIRNR" id="PIRNR037239"/>
    </source>
</evidence>
<evidence type="ECO:0000256" key="7">
    <source>
        <dbReference type="SAM" id="MobiDB-lite"/>
    </source>
</evidence>
<evidence type="ECO:0000256" key="4">
    <source>
        <dbReference type="ARBA" id="ARBA00022801"/>
    </source>
</evidence>
<evidence type="ECO:0000256" key="3">
    <source>
        <dbReference type="ARBA" id="ARBA00022722"/>
    </source>
</evidence>
<proteinExistence type="inferred from homology"/>
<dbReference type="Pfam" id="PF03159">
    <property type="entry name" value="XRN_N"/>
    <property type="match status" value="1"/>
</dbReference>
<dbReference type="InterPro" id="IPR041412">
    <property type="entry name" value="Xrn1_helical"/>
</dbReference>
<dbReference type="AlphaFoldDB" id="A0AAU9LFM3"/>
<feature type="region of interest" description="Disordered" evidence="7">
    <location>
        <begin position="810"/>
        <end position="944"/>
    </location>
</feature>
<protein>
    <recommendedName>
        <fullName evidence="6">5'-3' exoribonuclease</fullName>
        <ecNumber evidence="6">3.1.13.-</ecNumber>
    </recommendedName>
</protein>
<keyword evidence="4 6" id="KW-0378">Hydrolase</keyword>